<dbReference type="Pfam" id="PF15901">
    <property type="entry name" value="Sortilin_C"/>
    <property type="match status" value="1"/>
</dbReference>
<evidence type="ECO:0000256" key="10">
    <source>
        <dbReference type="ARBA" id="ARBA00022599"/>
    </source>
</evidence>
<evidence type="ECO:0000259" key="26">
    <source>
        <dbReference type="PROSITE" id="PS50093"/>
    </source>
</evidence>
<dbReference type="InterPro" id="IPR050310">
    <property type="entry name" value="VPS10-sortilin"/>
</dbReference>
<evidence type="ECO:0000256" key="2">
    <source>
        <dbReference type="ARBA" id="ARBA00004251"/>
    </source>
</evidence>
<dbReference type="Gene3D" id="2.130.10.10">
    <property type="entry name" value="YVTN repeat-like/Quinoprotein amine dehydrogenase"/>
    <property type="match status" value="1"/>
</dbReference>
<keyword evidence="16" id="KW-0770">Synapse</keyword>
<evidence type="ECO:0000256" key="9">
    <source>
        <dbReference type="ARBA" id="ARBA00022475"/>
    </source>
</evidence>
<evidence type="ECO:0000313" key="28">
    <source>
        <dbReference type="Proteomes" id="UP000694543"/>
    </source>
</evidence>
<evidence type="ECO:0000256" key="3">
    <source>
        <dbReference type="ARBA" id="ARBA00004279"/>
    </source>
</evidence>
<evidence type="ECO:0000256" key="23">
    <source>
        <dbReference type="ARBA" id="ARBA00034102"/>
    </source>
</evidence>
<evidence type="ECO:0000256" key="21">
    <source>
        <dbReference type="ARBA" id="ARBA00023273"/>
    </source>
</evidence>
<evidence type="ECO:0000256" key="14">
    <source>
        <dbReference type="ARBA" id="ARBA00022753"/>
    </source>
</evidence>
<dbReference type="Proteomes" id="UP000694543">
    <property type="component" value="Unplaced"/>
</dbReference>
<evidence type="ECO:0000256" key="12">
    <source>
        <dbReference type="ARBA" id="ARBA00022729"/>
    </source>
</evidence>
<evidence type="ECO:0000256" key="15">
    <source>
        <dbReference type="ARBA" id="ARBA00022989"/>
    </source>
</evidence>
<comment type="similarity">
    <text evidence="8">Belongs to the VPS10-related sortilin family. SORCS subfamily.</text>
</comment>
<keyword evidence="10" id="KW-0771">Synaptosome</keyword>
<evidence type="ECO:0000256" key="6">
    <source>
        <dbReference type="ARBA" id="ARBA00004552"/>
    </source>
</evidence>
<dbReference type="GO" id="GO:0043204">
    <property type="term" value="C:perikaryon"/>
    <property type="evidence" value="ECO:0007669"/>
    <property type="project" value="UniProtKB-SubCell"/>
</dbReference>
<accession>A0A8C3KZX5</accession>
<comment type="subcellular location">
    <subcellularLocation>
        <location evidence="2">Cell membrane</location>
        <topology evidence="2">Single-pass type I membrane protein</topology>
    </subcellularLocation>
    <subcellularLocation>
        <location evidence="3">Cell projection</location>
        <location evidence="3">Dendrite</location>
    </subcellularLocation>
    <subcellularLocation>
        <location evidence="6">Cell projection</location>
        <location evidence="6">Dendritic spine</location>
    </subcellularLocation>
    <subcellularLocation>
        <location evidence="4">Cytoplasmic vesicle membrane</location>
        <topology evidence="4">Single-pass type I membrane protein</topology>
    </subcellularLocation>
    <subcellularLocation>
        <location evidence="1">Early endosome membrane</location>
    </subcellularLocation>
    <subcellularLocation>
        <location evidence="5">Perikaryon</location>
    </subcellularLocation>
    <subcellularLocation>
        <location evidence="24">Postsynaptic density membrane</location>
    </subcellularLocation>
    <subcellularLocation>
        <location evidence="7">Recycling endosome membrane</location>
    </subcellularLocation>
    <subcellularLocation>
        <location evidence="23">Synapse</location>
        <location evidence="23">Synaptosome</location>
    </subcellularLocation>
</comment>
<dbReference type="SMART" id="SM00602">
    <property type="entry name" value="VPS10"/>
    <property type="match status" value="1"/>
</dbReference>
<organism evidence="27 28">
    <name type="scientific">Chrysolophus pictus</name>
    <name type="common">Golden pheasant</name>
    <name type="synonym">Phasianus pictus</name>
    <dbReference type="NCBI Taxonomy" id="9089"/>
    <lineage>
        <taxon>Eukaryota</taxon>
        <taxon>Metazoa</taxon>
        <taxon>Chordata</taxon>
        <taxon>Craniata</taxon>
        <taxon>Vertebrata</taxon>
        <taxon>Euteleostomi</taxon>
        <taxon>Archelosauria</taxon>
        <taxon>Archosauria</taxon>
        <taxon>Dinosauria</taxon>
        <taxon>Saurischia</taxon>
        <taxon>Theropoda</taxon>
        <taxon>Coelurosauria</taxon>
        <taxon>Aves</taxon>
        <taxon>Neognathae</taxon>
        <taxon>Galloanserae</taxon>
        <taxon>Galliformes</taxon>
        <taxon>Phasianidae</taxon>
        <taxon>Phasianinae</taxon>
        <taxon>Chrysolophus</taxon>
    </lineage>
</organism>
<evidence type="ECO:0000256" key="7">
    <source>
        <dbReference type="ARBA" id="ARBA00004565"/>
    </source>
</evidence>
<evidence type="ECO:0000256" key="1">
    <source>
        <dbReference type="ARBA" id="ARBA00004146"/>
    </source>
</evidence>
<name>A0A8C3KZX5_CHRPC</name>
<protein>
    <recommendedName>
        <fullName evidence="25">VPS10 domain-containing receptor SorCS2</fullName>
    </recommendedName>
</protein>
<dbReference type="FunFam" id="2.60.40.10:FF:000083">
    <property type="entry name" value="Sortilin-related VPS10 domain containing receptor 2"/>
    <property type="match status" value="1"/>
</dbReference>
<keyword evidence="14" id="KW-0967">Endosome</keyword>
<keyword evidence="19" id="KW-0325">Glycoprotein</keyword>
<evidence type="ECO:0000256" key="18">
    <source>
        <dbReference type="ARBA" id="ARBA00023157"/>
    </source>
</evidence>
<evidence type="ECO:0000256" key="25">
    <source>
        <dbReference type="ARBA" id="ARBA00074088"/>
    </source>
</evidence>
<dbReference type="Pfam" id="PF15902">
    <property type="entry name" value="Sortilin-Vps10"/>
    <property type="match status" value="1"/>
</dbReference>
<evidence type="ECO:0000256" key="16">
    <source>
        <dbReference type="ARBA" id="ARBA00023018"/>
    </source>
</evidence>
<dbReference type="PANTHER" id="PTHR12106:SF9">
    <property type="entry name" value="VPS10 DOMAIN-CONTAINING RECEPTOR SORCS2"/>
    <property type="match status" value="1"/>
</dbReference>
<keyword evidence="12" id="KW-0732">Signal</keyword>
<evidence type="ECO:0000256" key="17">
    <source>
        <dbReference type="ARBA" id="ARBA00023136"/>
    </source>
</evidence>
<dbReference type="InterPro" id="IPR000601">
    <property type="entry name" value="PKD_dom"/>
</dbReference>
<keyword evidence="17" id="KW-0472">Membrane</keyword>
<evidence type="ECO:0000256" key="11">
    <source>
        <dbReference type="ARBA" id="ARBA00022692"/>
    </source>
</evidence>
<proteinExistence type="inferred from homology"/>
<keyword evidence="11" id="KW-0812">Transmembrane</keyword>
<dbReference type="InterPro" id="IPR031778">
    <property type="entry name" value="Sortilin_N"/>
</dbReference>
<dbReference type="InterPro" id="IPR015943">
    <property type="entry name" value="WD40/YVTN_repeat-like_dom_sf"/>
</dbReference>
<dbReference type="Gene3D" id="3.30.60.270">
    <property type="match status" value="1"/>
</dbReference>
<keyword evidence="13" id="KW-0677">Repeat</keyword>
<dbReference type="GO" id="GO:0031901">
    <property type="term" value="C:early endosome membrane"/>
    <property type="evidence" value="ECO:0007669"/>
    <property type="project" value="UniProtKB-SubCell"/>
</dbReference>
<evidence type="ECO:0000313" key="27">
    <source>
        <dbReference type="Ensembl" id="ENSCPIP00010001055.1"/>
    </source>
</evidence>
<dbReference type="Ensembl" id="ENSCPIT00010001219.1">
    <property type="protein sequence ID" value="ENSCPIP00010001055.1"/>
    <property type="gene ID" value="ENSCPIG00010000808.1"/>
</dbReference>
<dbReference type="GO" id="GO:0098839">
    <property type="term" value="C:postsynaptic density membrane"/>
    <property type="evidence" value="ECO:0007669"/>
    <property type="project" value="UniProtKB-SubCell"/>
</dbReference>
<dbReference type="FunFam" id="2.10.70.80:FF:000001">
    <property type="entry name" value="Sortilin-related VPS10 domain-containing receptor 1"/>
    <property type="match status" value="1"/>
</dbReference>
<dbReference type="FunFam" id="3.30.60.270:FF:000003">
    <property type="entry name" value="Sortilin-related VPS10 domain containing receptor 2"/>
    <property type="match status" value="1"/>
</dbReference>
<evidence type="ECO:0000256" key="4">
    <source>
        <dbReference type="ARBA" id="ARBA00004358"/>
    </source>
</evidence>
<evidence type="ECO:0000256" key="20">
    <source>
        <dbReference type="ARBA" id="ARBA00023257"/>
    </source>
</evidence>
<evidence type="ECO:0000256" key="13">
    <source>
        <dbReference type="ARBA" id="ARBA00022737"/>
    </source>
</evidence>
<keyword evidence="15" id="KW-1133">Transmembrane helix</keyword>
<dbReference type="Pfam" id="PF18911">
    <property type="entry name" value="PKD_4"/>
    <property type="match status" value="1"/>
</dbReference>
<dbReference type="Gene3D" id="2.60.40.10">
    <property type="entry name" value="Immunoglobulins"/>
    <property type="match status" value="1"/>
</dbReference>
<dbReference type="SUPFAM" id="SSF49299">
    <property type="entry name" value="PKD domain"/>
    <property type="match status" value="1"/>
</dbReference>
<sequence length="1012" mass="114985">EKGTNALDDISVLKPLEESAYRCLISYRSSDFGTLYTKLNLQPGIATVIDNFYICPTNKKKIILVSSSHNDRDQSLFISTDEGATFQKQPITFFVETLLFHPKEEDKVLAYTKEGKVYVSIDLGKKWVLLQERPCHVFLSLPSGYRYITCQIQNCSDKTMTVQFAGGTDRDSLTVQDDYIFLQTTSANKTKYYVSYRRNGFVQMKLPKYALPKDLQIISTDENQVFVAVQEWYQTDTYNLYQSDPQGVYYSILLENVRSTKQPEENVLIDILEVRGVKGVFLANQKIDGKVTTLITYNKGRDWDFLNPPDIDMNGKPTNCKPPDCYLHLHLRWADNPYVSGTVHTKDTAPGLIMGAGNLGSQLVEYKEEMYITSDCGKTWRQVFEEEHHILYLDHGGVIVAIKDTSIPLKILKFSIDEGQTWSTHNFTSTSVFVDGLLSEPGDETLVMTVFGHISYRSDWELVKVDFRPSFPRECTDDDYESWELTNLQGDRCIMGQQRSFRKRKISSWCIKGRSFTSALTSKVCECANSDFLCDYGFERSAPLKSQSSKCFADFWFNPEAPPEDCVLGQAYTSSSGYRKVVSNVCEGGVDLQQNLAQHLCPLTAPKGLQISIRGESLAVKPGEDITFIVRQEQGDILNTKYQVDLGDGFKAIYVNLTMTGEPIRHRYENPGIYRVSVKAENVAGHDESVVFVQVNCKSALWFSLVPVVGRNQEVNLTAIILPRNPNLTVFYWWIGNNLQPLLTLDSFLVTRFAVTGDVRVTVQASCGNSMLQDSKVVHVFDHFHVLPLKFTKHLDMYNPNIPEWREDIGRVVTRLVETNIPEETLMTVVKPGLPTTADLHVLLPANQPKRKRSVTSDKVTRTLYVWLEQSSSHFEISGCTLFFFMTSITRPFLLVLFRKLPGRNVYAQMHNEKEQEMTSPVNHSEDTQNIIQGEEFIDDDLDSQTLGNARGNFIFSSYIFVSNSFLLDVHFHCSFFCFLLITFSVQIWEKASSTPLSIISIIFILLAINTD</sequence>
<dbReference type="AlphaFoldDB" id="A0A8C3KZX5"/>
<dbReference type="InterPro" id="IPR035986">
    <property type="entry name" value="PKD_dom_sf"/>
</dbReference>
<keyword evidence="22" id="KW-0968">Cytoplasmic vesicle</keyword>
<reference evidence="27" key="1">
    <citation type="submission" date="2025-08" db="UniProtKB">
        <authorList>
            <consortium name="Ensembl"/>
        </authorList>
    </citation>
    <scope>IDENTIFICATION</scope>
</reference>
<dbReference type="PANTHER" id="PTHR12106">
    <property type="entry name" value="SORTILIN RELATED"/>
    <property type="match status" value="1"/>
</dbReference>
<dbReference type="SUPFAM" id="SSF110296">
    <property type="entry name" value="Oligoxyloglucan reducing end-specific cellobiohydrolase"/>
    <property type="match status" value="1"/>
</dbReference>
<keyword evidence="9" id="KW-1003">Cell membrane</keyword>
<keyword evidence="21" id="KW-0966">Cell projection</keyword>
<keyword evidence="28" id="KW-1185">Reference proteome</keyword>
<dbReference type="GO" id="GO:0055038">
    <property type="term" value="C:recycling endosome membrane"/>
    <property type="evidence" value="ECO:0007669"/>
    <property type="project" value="UniProtKB-SubCell"/>
</dbReference>
<evidence type="ECO:0000256" key="24">
    <source>
        <dbReference type="ARBA" id="ARBA00034112"/>
    </source>
</evidence>
<evidence type="ECO:0000256" key="5">
    <source>
        <dbReference type="ARBA" id="ARBA00004484"/>
    </source>
</evidence>
<reference evidence="27" key="2">
    <citation type="submission" date="2025-09" db="UniProtKB">
        <authorList>
            <consortium name="Ensembl"/>
        </authorList>
    </citation>
    <scope>IDENTIFICATION</scope>
</reference>
<evidence type="ECO:0000256" key="19">
    <source>
        <dbReference type="ARBA" id="ARBA00023180"/>
    </source>
</evidence>
<dbReference type="GO" id="GO:0043197">
    <property type="term" value="C:dendritic spine"/>
    <property type="evidence" value="ECO:0007669"/>
    <property type="project" value="UniProtKB-SubCell"/>
</dbReference>
<dbReference type="InterPro" id="IPR031777">
    <property type="entry name" value="Sortilin_C"/>
</dbReference>
<keyword evidence="20" id="KW-0628">Postsynaptic cell membrane</keyword>
<feature type="domain" description="PKD" evidence="26">
    <location>
        <begin position="642"/>
        <end position="685"/>
    </location>
</feature>
<dbReference type="InterPro" id="IPR006581">
    <property type="entry name" value="VPS10"/>
</dbReference>
<dbReference type="PROSITE" id="PS50093">
    <property type="entry name" value="PKD"/>
    <property type="match status" value="1"/>
</dbReference>
<keyword evidence="18" id="KW-1015">Disulfide bond</keyword>
<evidence type="ECO:0000256" key="22">
    <source>
        <dbReference type="ARBA" id="ARBA00023329"/>
    </source>
</evidence>
<evidence type="ECO:0000256" key="8">
    <source>
        <dbReference type="ARBA" id="ARBA00010818"/>
    </source>
</evidence>
<dbReference type="InterPro" id="IPR013783">
    <property type="entry name" value="Ig-like_fold"/>
</dbReference>
<dbReference type="Gene3D" id="2.10.70.80">
    <property type="match status" value="1"/>
</dbReference>